<evidence type="ECO:0000256" key="1">
    <source>
        <dbReference type="SAM" id="Phobius"/>
    </source>
</evidence>
<feature type="transmembrane region" description="Helical" evidence="1">
    <location>
        <begin position="112"/>
        <end position="131"/>
    </location>
</feature>
<keyword evidence="1" id="KW-1133">Transmembrane helix</keyword>
<dbReference type="AlphaFoldDB" id="A0A498HVG7"/>
<keyword evidence="3" id="KW-1185">Reference proteome</keyword>
<accession>A0A498HVG7</accession>
<evidence type="ECO:0000313" key="2">
    <source>
        <dbReference type="EMBL" id="RXH73992.1"/>
    </source>
</evidence>
<keyword evidence="1" id="KW-0812">Transmembrane</keyword>
<proteinExistence type="predicted"/>
<gene>
    <name evidence="2" type="ORF">DVH24_016814</name>
</gene>
<sequence length="179" mass="20163">MYGAHLTWRVGQLEGKLVQQIAPNLDQFFLCTLENPSKAFGGSNCPLSPCFLCIFSIDISLGYLQVSTGESLGFFSSAKFVKSSLILYMFAAKYFFFGITLEDWLGCSQHHFIVSSLFAFLAMLLVGSYRLLSFGSWISSIEVAYLLVLGVGCYDRRVDVRLKAWNWTDRDGMLQRSLQ</sequence>
<dbReference type="EMBL" id="RDQH01000341">
    <property type="protein sequence ID" value="RXH73992.1"/>
    <property type="molecule type" value="Genomic_DNA"/>
</dbReference>
<evidence type="ECO:0000313" key="3">
    <source>
        <dbReference type="Proteomes" id="UP000290289"/>
    </source>
</evidence>
<keyword evidence="1" id="KW-0472">Membrane</keyword>
<name>A0A498HVG7_MALDO</name>
<comment type="caution">
    <text evidence="2">The sequence shown here is derived from an EMBL/GenBank/DDBJ whole genome shotgun (WGS) entry which is preliminary data.</text>
</comment>
<dbReference type="Proteomes" id="UP000290289">
    <property type="component" value="Chromosome 15"/>
</dbReference>
<reference evidence="2 3" key="1">
    <citation type="submission" date="2018-10" db="EMBL/GenBank/DDBJ databases">
        <title>A high-quality apple genome assembly.</title>
        <authorList>
            <person name="Hu J."/>
        </authorList>
    </citation>
    <scope>NUCLEOTIDE SEQUENCE [LARGE SCALE GENOMIC DNA]</scope>
    <source>
        <strain evidence="3">cv. HFTH1</strain>
        <tissue evidence="2">Young leaf</tissue>
    </source>
</reference>
<protein>
    <submittedName>
        <fullName evidence="2">Uncharacterized protein</fullName>
    </submittedName>
</protein>
<feature type="transmembrane region" description="Helical" evidence="1">
    <location>
        <begin position="86"/>
        <end position="105"/>
    </location>
</feature>
<organism evidence="2 3">
    <name type="scientific">Malus domestica</name>
    <name type="common">Apple</name>
    <name type="synonym">Pyrus malus</name>
    <dbReference type="NCBI Taxonomy" id="3750"/>
    <lineage>
        <taxon>Eukaryota</taxon>
        <taxon>Viridiplantae</taxon>
        <taxon>Streptophyta</taxon>
        <taxon>Embryophyta</taxon>
        <taxon>Tracheophyta</taxon>
        <taxon>Spermatophyta</taxon>
        <taxon>Magnoliopsida</taxon>
        <taxon>eudicotyledons</taxon>
        <taxon>Gunneridae</taxon>
        <taxon>Pentapetalae</taxon>
        <taxon>rosids</taxon>
        <taxon>fabids</taxon>
        <taxon>Rosales</taxon>
        <taxon>Rosaceae</taxon>
        <taxon>Amygdaloideae</taxon>
        <taxon>Maleae</taxon>
        <taxon>Malus</taxon>
    </lineage>
</organism>